<reference evidence="2 3" key="1">
    <citation type="submission" date="2020-12" db="EMBL/GenBank/DDBJ databases">
        <title>WGS of Legionella: environmental sample.</title>
        <authorList>
            <person name="Cristino S."/>
            <person name="Girolamini L."/>
            <person name="Salaris S."/>
            <person name="Pascale M.R."/>
            <person name="Mazzotta M."/>
            <person name="Orsini M."/>
            <person name="Grottola A."/>
        </authorList>
    </citation>
    <scope>NUCLEOTIDE SEQUENCE [LARGE SCALE GENOMIC DNA]</scope>
    <source>
        <strain evidence="2 3">30cs62</strain>
    </source>
</reference>
<dbReference type="InterPro" id="IPR036515">
    <property type="entry name" value="Transposase_17_sf"/>
</dbReference>
<dbReference type="Pfam" id="PF01797">
    <property type="entry name" value="Y1_Tnp"/>
    <property type="match status" value="1"/>
</dbReference>
<comment type="caution">
    <text evidence="2">The sequence shown here is derived from an EMBL/GenBank/DDBJ whole genome shotgun (WGS) entry which is preliminary data.</text>
</comment>
<dbReference type="PANTHER" id="PTHR36966">
    <property type="entry name" value="REP-ASSOCIATED TYROSINE TRANSPOSASE"/>
    <property type="match status" value="1"/>
</dbReference>
<dbReference type="PANTHER" id="PTHR36966:SF1">
    <property type="entry name" value="REP-ASSOCIATED TYROSINE TRANSPOSASE"/>
    <property type="match status" value="1"/>
</dbReference>
<dbReference type="InterPro" id="IPR052715">
    <property type="entry name" value="RAYT_transposase"/>
</dbReference>
<dbReference type="InterPro" id="IPR002686">
    <property type="entry name" value="Transposase_17"/>
</dbReference>
<evidence type="ECO:0000259" key="1">
    <source>
        <dbReference type="SMART" id="SM01321"/>
    </source>
</evidence>
<evidence type="ECO:0000313" key="2">
    <source>
        <dbReference type="EMBL" id="MBL7525066.1"/>
    </source>
</evidence>
<sequence length="168" mass="20303">MVHYRRDYSPGASYFFTLTLIDRQSKYLTDHINYLGNAFRSVKVKLNFITRAIVVLPDHIHCIWQLPLNDSDYSKRIRLIKTHFTQSLLDLNIYLEKNARGNVNLWQTRFWEHRIRDHIDLQTHVDYIHYNPVKHGYVKKPLDWPYSSIHRYIKKGLMNKTWSLEETD</sequence>
<dbReference type="Gene3D" id="3.30.70.1290">
    <property type="entry name" value="Transposase IS200-like"/>
    <property type="match status" value="1"/>
</dbReference>
<organism evidence="2 3">
    <name type="scientific">Legionella bononiensis</name>
    <dbReference type="NCBI Taxonomy" id="2793102"/>
    <lineage>
        <taxon>Bacteria</taxon>
        <taxon>Pseudomonadati</taxon>
        <taxon>Pseudomonadota</taxon>
        <taxon>Gammaproteobacteria</taxon>
        <taxon>Legionellales</taxon>
        <taxon>Legionellaceae</taxon>
        <taxon>Legionella</taxon>
    </lineage>
</organism>
<gene>
    <name evidence="2" type="ORF">I5282_00605</name>
</gene>
<dbReference type="EMBL" id="JADWVN010000002">
    <property type="protein sequence ID" value="MBL7525066.1"/>
    <property type="molecule type" value="Genomic_DNA"/>
</dbReference>
<dbReference type="SUPFAM" id="SSF143422">
    <property type="entry name" value="Transposase IS200-like"/>
    <property type="match status" value="1"/>
</dbReference>
<dbReference type="NCBIfam" id="NF047646">
    <property type="entry name" value="REP_Tyr_transpos"/>
    <property type="match status" value="1"/>
</dbReference>
<dbReference type="Proteomes" id="UP000809910">
    <property type="component" value="Unassembled WGS sequence"/>
</dbReference>
<keyword evidence="3" id="KW-1185">Reference proteome</keyword>
<dbReference type="SMART" id="SM01321">
    <property type="entry name" value="Y1_Tnp"/>
    <property type="match status" value="1"/>
</dbReference>
<feature type="domain" description="Transposase IS200-like" evidence="1">
    <location>
        <begin position="9"/>
        <end position="131"/>
    </location>
</feature>
<proteinExistence type="predicted"/>
<name>A0ABS1W6T2_9GAMM</name>
<dbReference type="RefSeq" id="WP_203113851.1">
    <property type="nucleotide sequence ID" value="NZ_JADWVM010000001.1"/>
</dbReference>
<accession>A0ABS1W6T2</accession>
<protein>
    <submittedName>
        <fullName evidence="2">Transposase</fullName>
    </submittedName>
</protein>
<evidence type="ECO:0000313" key="3">
    <source>
        <dbReference type="Proteomes" id="UP000809910"/>
    </source>
</evidence>